<dbReference type="CDD" id="cd07438">
    <property type="entry name" value="PHP_HisPPase_AMP"/>
    <property type="match status" value="1"/>
</dbReference>
<dbReference type="SMART" id="SM00481">
    <property type="entry name" value="POLIIIAc"/>
    <property type="match status" value="1"/>
</dbReference>
<dbReference type="Pfam" id="PF02811">
    <property type="entry name" value="PHP"/>
    <property type="match status" value="1"/>
</dbReference>
<proteinExistence type="predicted"/>
<evidence type="ECO:0000313" key="3">
    <source>
        <dbReference type="Proteomes" id="UP000470082"/>
    </source>
</evidence>
<dbReference type="Gene3D" id="1.10.150.650">
    <property type="match status" value="1"/>
</dbReference>
<sequence length="293" mass="33876">MNHIDLHMHSMYSLDGEKKVEELLQIAKDSQIHTIAIADHNSTKAYTDLKNIENNEIQVIPAIEVDCTFHGKDFHILGYFIDPFHPVWEEIETRVSNMEKESGLKRLEIIQNKMGIKIDMDHLKQLRPNGVYEAESVCEVALSMPENDENPYLKEFRPGKKHGISPYVDFFWEYCAKGKMAYSPMEFMPMEEIIEIFRSQNAIISLAHPGNNVKEDDKLLEDIIALGIDGLEVYSSYHSKEQIEYYKLKADKHHLISTAGSDFHGKTKPHIHMGDCQMSLEDENKLIQFIKEH</sequence>
<dbReference type="PANTHER" id="PTHR42924">
    <property type="entry name" value="EXONUCLEASE"/>
    <property type="match status" value="1"/>
</dbReference>
<dbReference type="GO" id="GO:0004534">
    <property type="term" value="F:5'-3' RNA exonuclease activity"/>
    <property type="evidence" value="ECO:0007669"/>
    <property type="project" value="TreeGrafter"/>
</dbReference>
<dbReference type="PANTHER" id="PTHR42924:SF3">
    <property type="entry name" value="POLYMERASE_HISTIDINOL PHOSPHATASE N-TERMINAL DOMAIN-CONTAINING PROTEIN"/>
    <property type="match status" value="1"/>
</dbReference>
<evidence type="ECO:0000313" key="2">
    <source>
        <dbReference type="EMBL" id="MSS02406.1"/>
    </source>
</evidence>
<dbReference type="GO" id="GO:0035312">
    <property type="term" value="F:5'-3' DNA exonuclease activity"/>
    <property type="evidence" value="ECO:0007669"/>
    <property type="project" value="TreeGrafter"/>
</dbReference>
<keyword evidence="3" id="KW-1185">Reference proteome</keyword>
<dbReference type="EMBL" id="VUMM01000031">
    <property type="protein sequence ID" value="MSS02406.1"/>
    <property type="molecule type" value="Genomic_DNA"/>
</dbReference>
<dbReference type="InterPro" id="IPR016195">
    <property type="entry name" value="Pol/histidinol_Pase-like"/>
</dbReference>
<reference evidence="2 3" key="1">
    <citation type="submission" date="2019-08" db="EMBL/GenBank/DDBJ databases">
        <title>In-depth cultivation of the pig gut microbiome towards novel bacterial diversity and tailored functional studies.</title>
        <authorList>
            <person name="Wylensek D."/>
            <person name="Hitch T.C.A."/>
            <person name="Clavel T."/>
        </authorList>
    </citation>
    <scope>NUCLEOTIDE SEQUENCE [LARGE SCALE GENOMIC DNA]</scope>
    <source>
        <strain evidence="2 3">LKV-178-WT-2G</strain>
    </source>
</reference>
<dbReference type="InterPro" id="IPR003141">
    <property type="entry name" value="Pol/His_phosphatase_N"/>
</dbReference>
<dbReference type="AlphaFoldDB" id="A0A7X2T520"/>
<dbReference type="RefSeq" id="WP_154461576.1">
    <property type="nucleotide sequence ID" value="NZ_VUMM01000031.1"/>
</dbReference>
<gene>
    <name evidence="2" type="ORF">FYJ50_10020</name>
</gene>
<dbReference type="Gene3D" id="3.20.20.140">
    <property type="entry name" value="Metal-dependent hydrolases"/>
    <property type="match status" value="1"/>
</dbReference>
<organism evidence="2 3">
    <name type="scientific">Floccifex porci</name>
    <dbReference type="NCBI Taxonomy" id="2606629"/>
    <lineage>
        <taxon>Bacteria</taxon>
        <taxon>Bacillati</taxon>
        <taxon>Bacillota</taxon>
        <taxon>Erysipelotrichia</taxon>
        <taxon>Erysipelotrichales</taxon>
        <taxon>Erysipelotrichaceae</taxon>
        <taxon>Floccifex</taxon>
    </lineage>
</organism>
<accession>A0A7X2T520</accession>
<feature type="domain" description="Polymerase/histidinol phosphatase N-terminal" evidence="1">
    <location>
        <begin position="4"/>
        <end position="69"/>
    </location>
</feature>
<comment type="caution">
    <text evidence="2">The sequence shown here is derived from an EMBL/GenBank/DDBJ whole genome shotgun (WGS) entry which is preliminary data.</text>
</comment>
<dbReference type="InterPro" id="IPR052018">
    <property type="entry name" value="PHP_domain"/>
</dbReference>
<protein>
    <submittedName>
        <fullName evidence="2">PHP domain-containing protein</fullName>
    </submittedName>
</protein>
<dbReference type="SUPFAM" id="SSF89550">
    <property type="entry name" value="PHP domain-like"/>
    <property type="match status" value="1"/>
</dbReference>
<evidence type="ECO:0000259" key="1">
    <source>
        <dbReference type="SMART" id="SM00481"/>
    </source>
</evidence>
<dbReference type="InterPro" id="IPR004013">
    <property type="entry name" value="PHP_dom"/>
</dbReference>
<dbReference type="Proteomes" id="UP000470082">
    <property type="component" value="Unassembled WGS sequence"/>
</dbReference>
<name>A0A7X2T520_9FIRM</name>